<keyword evidence="3" id="KW-1185">Reference proteome</keyword>
<organism evidence="2 3">
    <name type="scientific">Ranitomeya imitator</name>
    <name type="common">mimic poison frog</name>
    <dbReference type="NCBI Taxonomy" id="111125"/>
    <lineage>
        <taxon>Eukaryota</taxon>
        <taxon>Metazoa</taxon>
        <taxon>Chordata</taxon>
        <taxon>Craniata</taxon>
        <taxon>Vertebrata</taxon>
        <taxon>Euteleostomi</taxon>
        <taxon>Amphibia</taxon>
        <taxon>Batrachia</taxon>
        <taxon>Anura</taxon>
        <taxon>Neobatrachia</taxon>
        <taxon>Hyloidea</taxon>
        <taxon>Dendrobatidae</taxon>
        <taxon>Dendrobatinae</taxon>
        <taxon>Ranitomeya</taxon>
    </lineage>
</organism>
<dbReference type="PANTHER" id="PTHR21301:SF12">
    <property type="match status" value="1"/>
</dbReference>
<evidence type="ECO:0000313" key="2">
    <source>
        <dbReference type="EMBL" id="CAJ0922383.1"/>
    </source>
</evidence>
<name>A0ABN9KVH8_9NEOB</name>
<feature type="domain" description="Reverse transcriptase" evidence="1">
    <location>
        <begin position="1"/>
        <end position="149"/>
    </location>
</feature>
<protein>
    <recommendedName>
        <fullName evidence="1">Reverse transcriptase domain-containing protein</fullName>
    </recommendedName>
</protein>
<gene>
    <name evidence="2" type="ORF">RIMI_LOCUS1735274</name>
</gene>
<dbReference type="InterPro" id="IPR000477">
    <property type="entry name" value="RT_dom"/>
</dbReference>
<accession>A0ABN9KVH8</accession>
<dbReference type="EMBL" id="CAUEEQ010002281">
    <property type="protein sequence ID" value="CAJ0922383.1"/>
    <property type="molecule type" value="Genomic_DNA"/>
</dbReference>
<dbReference type="PANTHER" id="PTHR21301">
    <property type="entry name" value="REVERSE TRANSCRIPTASE"/>
    <property type="match status" value="1"/>
</dbReference>
<evidence type="ECO:0000313" key="3">
    <source>
        <dbReference type="Proteomes" id="UP001176940"/>
    </source>
</evidence>
<sequence length="149" mass="17190">MDVNSLYTSIRHQDGIESVMSFLSQNTGLNNHQLKFCKDLLTLILTRNFFLFEDQFYIQKKGTAMGSNVAPPYANIFMGQFKITYVYPHPSFMSHMTFSSFGLGMRRPSSLFYNDLNSCVPGLTFSINHDFKSMHFLDTMVIIKDDRNI</sequence>
<evidence type="ECO:0000259" key="1">
    <source>
        <dbReference type="PROSITE" id="PS50878"/>
    </source>
</evidence>
<dbReference type="Proteomes" id="UP001176940">
    <property type="component" value="Unassembled WGS sequence"/>
</dbReference>
<comment type="caution">
    <text evidence="2">The sequence shown here is derived from an EMBL/GenBank/DDBJ whole genome shotgun (WGS) entry which is preliminary data.</text>
</comment>
<reference evidence="2" key="1">
    <citation type="submission" date="2023-07" db="EMBL/GenBank/DDBJ databases">
        <authorList>
            <person name="Stuckert A."/>
        </authorList>
    </citation>
    <scope>NUCLEOTIDE SEQUENCE</scope>
</reference>
<proteinExistence type="predicted"/>
<dbReference type="PROSITE" id="PS50878">
    <property type="entry name" value="RT_POL"/>
    <property type="match status" value="1"/>
</dbReference>